<accession>A0A8S3JFS5</accession>
<organism evidence="1 2">
    <name type="scientific">Rotaria magnacalcarata</name>
    <dbReference type="NCBI Taxonomy" id="392030"/>
    <lineage>
        <taxon>Eukaryota</taxon>
        <taxon>Metazoa</taxon>
        <taxon>Spiralia</taxon>
        <taxon>Gnathifera</taxon>
        <taxon>Rotifera</taxon>
        <taxon>Eurotatoria</taxon>
        <taxon>Bdelloidea</taxon>
        <taxon>Philodinida</taxon>
        <taxon>Philodinidae</taxon>
        <taxon>Rotaria</taxon>
    </lineage>
</organism>
<gene>
    <name evidence="1" type="ORF">GIL414_LOCUS81714</name>
</gene>
<comment type="caution">
    <text evidence="1">The sequence shown here is derived from an EMBL/GenBank/DDBJ whole genome shotgun (WGS) entry which is preliminary data.</text>
</comment>
<dbReference type="InterPro" id="IPR011990">
    <property type="entry name" value="TPR-like_helical_dom_sf"/>
</dbReference>
<reference evidence="1" key="1">
    <citation type="submission" date="2021-02" db="EMBL/GenBank/DDBJ databases">
        <authorList>
            <person name="Nowell W R."/>
        </authorList>
    </citation>
    <scope>NUCLEOTIDE SEQUENCE</scope>
</reference>
<sequence length="133" mass="15400">KFPSKVNAFGLNGMGSEATQLYRKMANNLRDEISHICALNACSHSGLLQEAWSIFNDTPFKTERIFTTMVDCLSRLFLFDEAQNLIDEYEKTNKPSVIMYTSLLSGLRNNRNRYLSEKIYNRMKSLFPDQKQD</sequence>
<dbReference type="PANTHER" id="PTHR47928:SF207">
    <property type="entry name" value="PENTATRICOPEPTIDE REPEAT-CONTAINING PROTEIN"/>
    <property type="match status" value="1"/>
</dbReference>
<dbReference type="InterPro" id="IPR050421">
    <property type="entry name" value="PPR"/>
</dbReference>
<evidence type="ECO:0008006" key="3">
    <source>
        <dbReference type="Google" id="ProtNLM"/>
    </source>
</evidence>
<dbReference type="AlphaFoldDB" id="A0A8S3JFS5"/>
<name>A0A8S3JFS5_9BILA</name>
<dbReference type="InterPro" id="IPR002885">
    <property type="entry name" value="PPR_rpt"/>
</dbReference>
<proteinExistence type="predicted"/>
<dbReference type="Gene3D" id="1.25.40.10">
    <property type="entry name" value="Tetratricopeptide repeat domain"/>
    <property type="match status" value="1"/>
</dbReference>
<dbReference type="EMBL" id="CAJOBJ010358188">
    <property type="protein sequence ID" value="CAF5216142.1"/>
    <property type="molecule type" value="Genomic_DNA"/>
</dbReference>
<dbReference type="PANTHER" id="PTHR47928">
    <property type="entry name" value="REPEAT-CONTAINING PROTEIN, PUTATIVE-RELATED"/>
    <property type="match status" value="1"/>
</dbReference>
<dbReference type="Proteomes" id="UP000681720">
    <property type="component" value="Unassembled WGS sequence"/>
</dbReference>
<evidence type="ECO:0000313" key="2">
    <source>
        <dbReference type="Proteomes" id="UP000681720"/>
    </source>
</evidence>
<dbReference type="Pfam" id="PF01535">
    <property type="entry name" value="PPR"/>
    <property type="match status" value="4"/>
</dbReference>
<feature type="non-terminal residue" evidence="1">
    <location>
        <position position="133"/>
    </location>
</feature>
<evidence type="ECO:0000313" key="1">
    <source>
        <dbReference type="EMBL" id="CAF5216142.1"/>
    </source>
</evidence>
<protein>
    <recommendedName>
        <fullName evidence="3">Pentatricopeptide repeat-containing protein</fullName>
    </recommendedName>
</protein>
<feature type="non-terminal residue" evidence="1">
    <location>
        <position position="1"/>
    </location>
</feature>